<dbReference type="SUPFAM" id="SSF51445">
    <property type="entry name" value="(Trans)glycosidases"/>
    <property type="match status" value="1"/>
</dbReference>
<dbReference type="AlphaFoldDB" id="A0A3E1IXW1"/>
<organism evidence="4 5">
    <name type="scientific">Gardnerella vaginalis</name>
    <dbReference type="NCBI Taxonomy" id="2702"/>
    <lineage>
        <taxon>Bacteria</taxon>
        <taxon>Bacillati</taxon>
        <taxon>Actinomycetota</taxon>
        <taxon>Actinomycetes</taxon>
        <taxon>Bifidobacteriales</taxon>
        <taxon>Bifidobacteriaceae</taxon>
        <taxon>Gardnerella</taxon>
    </lineage>
</organism>
<dbReference type="RefSeq" id="WP_116689600.1">
    <property type="nucleotide sequence ID" value="NZ_LRTT01000001.1"/>
</dbReference>
<accession>A0A3E1IXW1</accession>
<dbReference type="CDD" id="cd11338">
    <property type="entry name" value="AmyAc_CMD"/>
    <property type="match status" value="1"/>
</dbReference>
<dbReference type="InterPro" id="IPR013783">
    <property type="entry name" value="Ig-like_fold"/>
</dbReference>
<evidence type="ECO:0000313" key="4">
    <source>
        <dbReference type="EMBL" id="RFD77673.1"/>
    </source>
</evidence>
<dbReference type="SUPFAM" id="SSF81296">
    <property type="entry name" value="E set domains"/>
    <property type="match status" value="1"/>
</dbReference>
<dbReference type="Proteomes" id="UP000258533">
    <property type="component" value="Unassembled WGS sequence"/>
</dbReference>
<dbReference type="Gene3D" id="3.20.20.80">
    <property type="entry name" value="Glycosidases"/>
    <property type="match status" value="1"/>
</dbReference>
<keyword evidence="2 4" id="KW-0326">Glycosidase</keyword>
<dbReference type="Gene3D" id="2.60.40.10">
    <property type="entry name" value="Immunoglobulins"/>
    <property type="match status" value="1"/>
</dbReference>
<reference evidence="4 5" key="1">
    <citation type="submission" date="2016-02" db="EMBL/GenBank/DDBJ databases">
        <title>Gardnerella vaginalis Subgroups Defined by cpn60 Sequencing and Sialidase Activity in Isolates from Canada, Belgium and Kenya.</title>
        <authorList>
            <person name="Schellenberg J."/>
            <person name="Paramel Jayaprakash T."/>
            <person name="Withana Gamage N."/>
            <person name="Patterson M.H."/>
            <person name="Vaneechoutte M."/>
            <person name="Hill J.E."/>
        </authorList>
    </citation>
    <scope>NUCLEOTIDE SEQUENCE [LARGE SCALE GENOMIC DNA]</scope>
    <source>
        <strain evidence="4 5">N144</strain>
    </source>
</reference>
<name>A0A3E1IXW1_GARVA</name>
<comment type="caution">
    <text evidence="4">The sequence shown here is derived from an EMBL/GenBank/DDBJ whole genome shotgun (WGS) entry which is preliminary data.</text>
</comment>
<evidence type="ECO:0000256" key="2">
    <source>
        <dbReference type="ARBA" id="ARBA00023295"/>
    </source>
</evidence>
<dbReference type="InterPro" id="IPR004185">
    <property type="entry name" value="Glyco_hydro_13_lg-like_dom"/>
</dbReference>
<evidence type="ECO:0000256" key="1">
    <source>
        <dbReference type="ARBA" id="ARBA00022801"/>
    </source>
</evidence>
<dbReference type="Pfam" id="PF00128">
    <property type="entry name" value="Alpha-amylase"/>
    <property type="match status" value="1"/>
</dbReference>
<dbReference type="InterPro" id="IPR006047">
    <property type="entry name" value="GH13_cat_dom"/>
</dbReference>
<dbReference type="EMBL" id="LRTT01000001">
    <property type="protein sequence ID" value="RFD77673.1"/>
    <property type="molecule type" value="Genomic_DNA"/>
</dbReference>
<gene>
    <name evidence="4" type="ORF">AXE73_03545</name>
</gene>
<dbReference type="Gene3D" id="3.90.400.10">
    <property type="entry name" value="Oligo-1,6-glucosidase, Domain 2"/>
    <property type="match status" value="1"/>
</dbReference>
<sequence length="587" mass="68756">MINRQAILHRPLSQYAYSTAEYCLTIRLRAAKNNLCSCVLHYGNRVDLTPLDKFCTLKMEKIASDDYFDYYEANISSDLDRVCYYFEMQDADEHLYLYADTIASDFPEDRTEVYQFPFIRREEISDVPRWLKEAVVYNIFPDSFADSKRGISCIAKDYFDEKTGQTLHTRLGGTIRGIIENLDYIEDLGFNCLYLNPIFKAAEYHRYDLLDYYHVCPNLGTDDDFRELVSEVHNRGMHIIIDGVFNHSSWYFFAFDDVVKNGENSQYKDWFYGLKFPVKRPEDGERPNYTCFAYERKMPKLNTSNPKVRDYFMDVCRYWLEDFDVDGWRLDVANEVDKDFWRAFRAVAKKTKKDSVLIAEIWENSERWLQGDMFDSTMNYEFRKVCRDFFAFGKINAREFNSRFVDMLLRYPFPIVQGQLNLLDSHDVSRFRSLCAQNSADSGDSSAVDKRFRLAELCLLTSVGTPSVFYGDELGVVGFEECDYRAAMPWANPVKDNRDLFRELIKLRKSNDCFIHGNFRVLDYDERGKFVFAREDDSKRVVVALNAFNESNDSFSGLPDCKPIISYNYDAQNHSLGAFGYAIFEVK</sequence>
<dbReference type="GO" id="GO:0005975">
    <property type="term" value="P:carbohydrate metabolic process"/>
    <property type="evidence" value="ECO:0007669"/>
    <property type="project" value="InterPro"/>
</dbReference>
<feature type="domain" description="Glycosyl hydrolase family 13 catalytic" evidence="3">
    <location>
        <begin position="138"/>
        <end position="508"/>
    </location>
</feature>
<dbReference type="Pfam" id="PF02903">
    <property type="entry name" value="Alpha-amylase_N"/>
    <property type="match status" value="1"/>
</dbReference>
<dbReference type="GO" id="GO:0004553">
    <property type="term" value="F:hydrolase activity, hydrolyzing O-glycosyl compounds"/>
    <property type="evidence" value="ECO:0007669"/>
    <property type="project" value="InterPro"/>
</dbReference>
<evidence type="ECO:0000259" key="3">
    <source>
        <dbReference type="SMART" id="SM00642"/>
    </source>
</evidence>
<dbReference type="InterPro" id="IPR014756">
    <property type="entry name" value="Ig_E-set"/>
</dbReference>
<proteinExistence type="predicted"/>
<dbReference type="CDD" id="cd02857">
    <property type="entry name" value="E_set_CDase_PDE_N"/>
    <property type="match status" value="1"/>
</dbReference>
<evidence type="ECO:0000313" key="5">
    <source>
        <dbReference type="Proteomes" id="UP000258533"/>
    </source>
</evidence>
<protein>
    <submittedName>
        <fullName evidence="4">Alpha-glycosidase</fullName>
    </submittedName>
</protein>
<dbReference type="InterPro" id="IPR045857">
    <property type="entry name" value="O16G_dom_2"/>
</dbReference>
<dbReference type="PANTHER" id="PTHR10357">
    <property type="entry name" value="ALPHA-AMYLASE FAMILY MEMBER"/>
    <property type="match status" value="1"/>
</dbReference>
<dbReference type="InterPro" id="IPR017853">
    <property type="entry name" value="GH"/>
</dbReference>
<dbReference type="PANTHER" id="PTHR10357:SF210">
    <property type="entry name" value="MALTODEXTRIN GLUCOSIDASE"/>
    <property type="match status" value="1"/>
</dbReference>
<keyword evidence="1" id="KW-0378">Hydrolase</keyword>
<dbReference type="SMART" id="SM00642">
    <property type="entry name" value="Aamy"/>
    <property type="match status" value="1"/>
</dbReference>